<dbReference type="PANTHER" id="PTHR33525:SF3">
    <property type="entry name" value="RIBONUCLEASE Y"/>
    <property type="match status" value="1"/>
</dbReference>
<dbReference type="EMBL" id="BMXV01000003">
    <property type="protein sequence ID" value="GGY68432.1"/>
    <property type="molecule type" value="Genomic_DNA"/>
</dbReference>
<dbReference type="CDD" id="cd00038">
    <property type="entry name" value="CAP_ED"/>
    <property type="match status" value="1"/>
</dbReference>
<organism evidence="3 4">
    <name type="scientific">Marinobacter zhanjiangensis</name>
    <dbReference type="NCBI Taxonomy" id="578215"/>
    <lineage>
        <taxon>Bacteria</taxon>
        <taxon>Pseudomonadati</taxon>
        <taxon>Pseudomonadota</taxon>
        <taxon>Gammaproteobacteria</taxon>
        <taxon>Pseudomonadales</taxon>
        <taxon>Marinobacteraceae</taxon>
        <taxon>Marinobacter</taxon>
    </lineage>
</organism>
<feature type="domain" description="HDOD" evidence="2">
    <location>
        <begin position="154"/>
        <end position="341"/>
    </location>
</feature>
<dbReference type="SUPFAM" id="SSF51206">
    <property type="entry name" value="cAMP-binding domain-like"/>
    <property type="match status" value="1"/>
</dbReference>
<proteinExistence type="predicted"/>
<reference evidence="4" key="1">
    <citation type="journal article" date="2019" name="Int. J. Syst. Evol. Microbiol.">
        <title>The Global Catalogue of Microorganisms (GCM) 10K type strain sequencing project: providing services to taxonomists for standard genome sequencing and annotation.</title>
        <authorList>
            <consortium name="The Broad Institute Genomics Platform"/>
            <consortium name="The Broad Institute Genome Sequencing Center for Infectious Disease"/>
            <person name="Wu L."/>
            <person name="Ma J."/>
        </authorList>
    </citation>
    <scope>NUCLEOTIDE SEQUENCE [LARGE SCALE GENOMIC DNA]</scope>
    <source>
        <strain evidence="4">KCTC 22280</strain>
    </source>
</reference>
<gene>
    <name evidence="3" type="ORF">GCM10007071_14010</name>
</gene>
<name>A0ABQ3AVU5_9GAMM</name>
<keyword evidence="4" id="KW-1185">Reference proteome</keyword>
<accession>A0ABQ3AVU5</accession>
<comment type="caution">
    <text evidence="3">The sequence shown here is derived from an EMBL/GenBank/DDBJ whole genome shotgun (WGS) entry which is preliminary data.</text>
</comment>
<evidence type="ECO:0000313" key="3">
    <source>
        <dbReference type="EMBL" id="GGY68432.1"/>
    </source>
</evidence>
<evidence type="ECO:0000313" key="4">
    <source>
        <dbReference type="Proteomes" id="UP000601597"/>
    </source>
</evidence>
<dbReference type="InterPro" id="IPR000595">
    <property type="entry name" value="cNMP-bd_dom"/>
</dbReference>
<dbReference type="InterPro" id="IPR013976">
    <property type="entry name" value="HDOD"/>
</dbReference>
<dbReference type="Pfam" id="PF00027">
    <property type="entry name" value="cNMP_binding"/>
    <property type="match status" value="1"/>
</dbReference>
<dbReference type="Proteomes" id="UP000601597">
    <property type="component" value="Unassembled WGS sequence"/>
</dbReference>
<dbReference type="InterPro" id="IPR018490">
    <property type="entry name" value="cNMP-bd_dom_sf"/>
</dbReference>
<dbReference type="Gene3D" id="2.60.120.10">
    <property type="entry name" value="Jelly Rolls"/>
    <property type="match status" value="1"/>
</dbReference>
<feature type="domain" description="Cyclic nucleotide-binding" evidence="1">
    <location>
        <begin position="17"/>
        <end position="115"/>
    </location>
</feature>
<dbReference type="PROSITE" id="PS51833">
    <property type="entry name" value="HDOD"/>
    <property type="match status" value="1"/>
</dbReference>
<dbReference type="Gene3D" id="1.10.3210.10">
    <property type="entry name" value="Hypothetical protein af1432"/>
    <property type="match status" value="1"/>
</dbReference>
<evidence type="ECO:0000259" key="1">
    <source>
        <dbReference type="PROSITE" id="PS50042"/>
    </source>
</evidence>
<dbReference type="PROSITE" id="PS50042">
    <property type="entry name" value="CNMP_BINDING_3"/>
    <property type="match status" value="1"/>
</dbReference>
<dbReference type="Pfam" id="PF08668">
    <property type="entry name" value="HDOD"/>
    <property type="match status" value="1"/>
</dbReference>
<sequence>MTVRENLDLRRLREFHSLNRLSDEQLVVLVNRAERRVHRPGQKVLERGARDGMDFFLLDGAVELVAADGRRATVTAGTEQALNAIARLQPRVYDVTAIKPCQFLVIEQAVLNNLLQSAPLEHSDDMTDGDMDADEDHQLLMEFYAELRSNQVSLPSMPDVAWKVRRLADQEDSSAEDIGKAITADPAMSAKLVRACNSALYRGYGEVRNVRDAVVRLGTRTTRQLVTVFAMREVFRSRQPQLQKAMDELWHEARNVGALAYVLAESATRVDPEEAMLAGLLHNIGAVPVLVHAEHHPSLVANPEALRKAITGLQSDISAAILENWRFPEAFVEAARHGDDWHYECAQDKPQLVDLVIVSRLHAQISAGRNEGLPEFEQVPAYRRLGALELTASRSLKLLAAARDRLDQLQDLLSPR</sequence>
<dbReference type="SUPFAM" id="SSF109604">
    <property type="entry name" value="HD-domain/PDEase-like"/>
    <property type="match status" value="1"/>
</dbReference>
<evidence type="ECO:0000259" key="2">
    <source>
        <dbReference type="PROSITE" id="PS51833"/>
    </source>
</evidence>
<evidence type="ECO:0008006" key="5">
    <source>
        <dbReference type="Google" id="ProtNLM"/>
    </source>
</evidence>
<dbReference type="PANTHER" id="PTHR33525">
    <property type="match status" value="1"/>
</dbReference>
<dbReference type="InterPro" id="IPR014710">
    <property type="entry name" value="RmlC-like_jellyroll"/>
</dbReference>
<dbReference type="RefSeq" id="WP_189574874.1">
    <property type="nucleotide sequence ID" value="NZ_BMXV01000003.1"/>
</dbReference>
<protein>
    <recommendedName>
        <fullName evidence="5">HD-like signal output (HDOD) domain, no enzymatic activity</fullName>
    </recommendedName>
</protein>
<dbReference type="InterPro" id="IPR052340">
    <property type="entry name" value="RNase_Y/CdgJ"/>
</dbReference>